<evidence type="ECO:0000313" key="2">
    <source>
        <dbReference type="Proteomes" id="UP001501469"/>
    </source>
</evidence>
<keyword evidence="2" id="KW-1185">Reference proteome</keyword>
<comment type="caution">
    <text evidence="1">The sequence shown here is derived from an EMBL/GenBank/DDBJ whole genome shotgun (WGS) entry which is preliminary data.</text>
</comment>
<sequence length="368" mass="42197">MPEPLPHSRRPAMKATRFTLLLTGVLMGAGVPGPAWEDIVDNDMVYGMRREEVFRKHRVKEMFVENEAFSEGRITTARHLNEYQLFDRNGRIVQQERAHDRVLSVRTDWEYNAKGQAVTGTSYHAIGARQDTGRTGLAWLPTEHTRFVAEGTEPAGRTRWNTESGLWDPITRIHTWTSHDTTYTETRDAKGTVTELERQFAIGSGKNTQRIDNLTFSNGRPQEPRFTYYRLQKNRLMESGQVTFEKEIETYVEKHPEALRYVLGSSKYGFHALTYYVAGLRPGTLKPQVKLLYSGKGQLLVATGYGARTAYQRDAAGRLSSSSLTQEEGRGGSLTAYFYRQDGLLERETITRTDGTNDETRYYRYRFY</sequence>
<dbReference type="EMBL" id="BAABDK010000013">
    <property type="protein sequence ID" value="GAA4033042.1"/>
    <property type="molecule type" value="Genomic_DNA"/>
</dbReference>
<protein>
    <recommendedName>
        <fullName evidence="3">Type IV secretion protein Rhs</fullName>
    </recommendedName>
</protein>
<organism evidence="1 2">
    <name type="scientific">Hymenobacter glaciei</name>
    <dbReference type="NCBI Taxonomy" id="877209"/>
    <lineage>
        <taxon>Bacteria</taxon>
        <taxon>Pseudomonadati</taxon>
        <taxon>Bacteroidota</taxon>
        <taxon>Cytophagia</taxon>
        <taxon>Cytophagales</taxon>
        <taxon>Hymenobacteraceae</taxon>
        <taxon>Hymenobacter</taxon>
    </lineage>
</organism>
<accession>A0ABP7TYP3</accession>
<evidence type="ECO:0008006" key="3">
    <source>
        <dbReference type="Google" id="ProtNLM"/>
    </source>
</evidence>
<name>A0ABP7TYP3_9BACT</name>
<reference evidence="2" key="1">
    <citation type="journal article" date="2019" name="Int. J. Syst. Evol. Microbiol.">
        <title>The Global Catalogue of Microorganisms (GCM) 10K type strain sequencing project: providing services to taxonomists for standard genome sequencing and annotation.</title>
        <authorList>
            <consortium name="The Broad Institute Genomics Platform"/>
            <consortium name="The Broad Institute Genome Sequencing Center for Infectious Disease"/>
            <person name="Wu L."/>
            <person name="Ma J."/>
        </authorList>
    </citation>
    <scope>NUCLEOTIDE SEQUENCE [LARGE SCALE GENOMIC DNA]</scope>
    <source>
        <strain evidence="2">JCM 17225</strain>
    </source>
</reference>
<evidence type="ECO:0000313" key="1">
    <source>
        <dbReference type="EMBL" id="GAA4033042.1"/>
    </source>
</evidence>
<gene>
    <name evidence="1" type="ORF">GCM10022409_16680</name>
</gene>
<proteinExistence type="predicted"/>
<dbReference type="Gene3D" id="3.90.930.1">
    <property type="match status" value="1"/>
</dbReference>
<dbReference type="Proteomes" id="UP001501469">
    <property type="component" value="Unassembled WGS sequence"/>
</dbReference>